<sequence>MKRFAVRNINSNIFLFNMHFKKCSFYSSKKNEQNMIMKTEYLSHENYDDVEFDEKLPSNLSFDLNVDDKWREKEEIEYNNFLKKHKCNVNKEAFKIETSTNSNSKSMINNLNVSSEKFLKDSYTKNDNFNFDKKYFYENAEFISEMNNYENIIQSENELDDAYNCDNRINSETNLKDLDKNFSLSNMNSDFSKDSIEKNFSNSHVDDIINVEYIKNLIDKKEKSVNSVIYILDILKKKNDILYEIEEEYINKLFKILYENFEKVSYKNLMYILGLMNELNMKNKIRDISYEIMKILNKEKTNANDNKEKIKLCIYYITILNNCSLYFVEFYDYLTVKIKYMDYDELTTFANECFKHSLRTKHYLDKVVIVCMERFDGFNLNQIKSLCYSFHRFCKEYSNFYDLSLSTIIKNIDKFDLTFYHLILKIANNFKHDEKYINLIALVAKQVILNIQNMRKSNAKIYSLNKKEKEQTCDYINEEENVKNSINIKQTYENMNEQIIKNKKTRNINQKNGRTDKKHEDNENNKIEKEIKEYDAEKRNEMSNVIKNELKDDFKIENEFYDNNRENEIIKTIQCLKYFEYNKKNNNEVKNAVNNIYELINENIECIKYLDIEDVVYSIVCFCSYNKRIILYNNLLDILCEKSNELIHAKNISLWIYPLISLSKISWFHMNYMINIFNFIKDTYVLSRLSVFQLLKLLSSIVKMNVYDEKIYKILIEKLYKEWDIIKKKIIDISTFLWSCAYVNIIYKPLFDDSYKLIIDLLNKESFDVNNAIYKNCFVNITWSFIVANYHKTQKDFDKILNMTFLNRNPHDSQAFKRLHQIADSCFKEIPKSLIDLKCLDIMYKYCMHEKCKILRSDFNIYKKEKDAMKIRNKILDELIHILKSFNISFNLHFEPYHNSPYIIDIVLNQKMQIGICVFSKEHLMRTLKKSSWDFLNTGFVSLQMRILYAHGWKIIPINAGEWLQLNFDKKKSFLYEYFKQHSIQI</sequence>
<dbReference type="GeneID" id="39736625"/>
<dbReference type="EMBL" id="LN835305">
    <property type="protein sequence ID" value="CRH00505.1"/>
    <property type="molecule type" value="Genomic_DNA"/>
</dbReference>
<evidence type="ECO:0000313" key="4">
    <source>
        <dbReference type="Proteomes" id="UP000220158"/>
    </source>
</evidence>
<dbReference type="SMART" id="SM00952">
    <property type="entry name" value="RAP"/>
    <property type="match status" value="1"/>
</dbReference>
<protein>
    <submittedName>
        <fullName evidence="3">RAP protein, putative</fullName>
    </submittedName>
</protein>
<reference evidence="3 4" key="1">
    <citation type="submission" date="2015-04" db="EMBL/GenBank/DDBJ databases">
        <authorList>
            <consortium name="Pathogen Informatics"/>
        </authorList>
    </citation>
    <scope>NUCLEOTIDE SEQUENCE [LARGE SCALE GENOMIC DNA]</scope>
    <source>
        <strain evidence="3 4">SGS1</strain>
    </source>
</reference>
<name>A0A1J1H6H2_PLARL</name>
<organism evidence="3 4">
    <name type="scientific">Plasmodium relictum</name>
    <dbReference type="NCBI Taxonomy" id="85471"/>
    <lineage>
        <taxon>Eukaryota</taxon>
        <taxon>Sar</taxon>
        <taxon>Alveolata</taxon>
        <taxon>Apicomplexa</taxon>
        <taxon>Aconoidasida</taxon>
        <taxon>Haemosporida</taxon>
        <taxon>Plasmodiidae</taxon>
        <taxon>Plasmodium</taxon>
        <taxon>Plasmodium (Haemamoeba)</taxon>
    </lineage>
</organism>
<feature type="compositionally biased region" description="Basic and acidic residues" evidence="1">
    <location>
        <begin position="513"/>
        <end position="525"/>
    </location>
</feature>
<evidence type="ECO:0000256" key="1">
    <source>
        <dbReference type="SAM" id="MobiDB-lite"/>
    </source>
</evidence>
<keyword evidence="4" id="KW-1185">Reference proteome</keyword>
<dbReference type="PROSITE" id="PS51286">
    <property type="entry name" value="RAP"/>
    <property type="match status" value="1"/>
</dbReference>
<dbReference type="OrthoDB" id="360738at2759"/>
<dbReference type="Proteomes" id="UP000220158">
    <property type="component" value="Chromosome 10"/>
</dbReference>
<feature type="domain" description="RAP" evidence="2">
    <location>
        <begin position="914"/>
        <end position="977"/>
    </location>
</feature>
<dbReference type="AlphaFoldDB" id="A0A1J1H6H2"/>
<feature type="region of interest" description="Disordered" evidence="1">
    <location>
        <begin position="506"/>
        <end position="525"/>
    </location>
</feature>
<evidence type="ECO:0000259" key="2">
    <source>
        <dbReference type="PROSITE" id="PS51286"/>
    </source>
</evidence>
<accession>A0A1J1H6H2</accession>
<evidence type="ECO:0000313" key="3">
    <source>
        <dbReference type="EMBL" id="CRH00505.1"/>
    </source>
</evidence>
<dbReference type="KEGG" id="prel:PRELSG_1015900"/>
<dbReference type="Pfam" id="PF08373">
    <property type="entry name" value="RAP"/>
    <property type="match status" value="1"/>
</dbReference>
<proteinExistence type="predicted"/>
<dbReference type="InterPro" id="IPR013584">
    <property type="entry name" value="RAP"/>
</dbReference>
<dbReference type="RefSeq" id="XP_028533508.1">
    <property type="nucleotide sequence ID" value="XM_028677083.1"/>
</dbReference>
<dbReference type="OMA" id="WKIIPIN"/>
<dbReference type="VEuPathDB" id="PlasmoDB:PRELSG_1015900"/>
<gene>
    <name evidence="3" type="ORF">PRELSG_1015900</name>
</gene>